<feature type="transmembrane region" description="Helical" evidence="1">
    <location>
        <begin position="535"/>
        <end position="553"/>
    </location>
</feature>
<accession>A0ABP2IWX4</accession>
<keyword evidence="1" id="KW-0472">Membrane</keyword>
<dbReference type="RefSeq" id="WP_006304711.1">
    <property type="nucleotide sequence ID" value="NZ_AEDQ01000033.1"/>
</dbReference>
<proteinExistence type="predicted"/>
<feature type="transmembrane region" description="Helical" evidence="1">
    <location>
        <begin position="29"/>
        <end position="52"/>
    </location>
</feature>
<protein>
    <recommendedName>
        <fullName evidence="6">DUF2207 domain-containing protein</fullName>
    </recommendedName>
</protein>
<dbReference type="Pfam" id="PF09972">
    <property type="entry name" value="DUF2207"/>
    <property type="match status" value="1"/>
</dbReference>
<gene>
    <name evidence="4" type="ORF">HMPREF9248_0655</name>
</gene>
<sequence length="724" mass="79827">MKLHAATLTRITTGGACTIAPRVRRVYRMLMMCAAYIAALVSVSAVCAQVAYAKEYHIDNVTITATLHDTGTLDVEEHRTFVFSGSFHGVYWKLPQGMYEGTYLEPTHIEAGVYQNSEVAWFNSASTGNDNTYQVYDETDHKKIKLYAPSKNESKTFVVRYTLENFAQRYADASMLYWKFVSDGWDKASNNVTCTLTLPIAQNDRMQPGSNVHAWAHGPLNGTISFTNTTIVWNVPKVDTADFAEMRVLFPASWLAAATPRAEHIQDDVMKQEAAWATKANEQRALARYVGYGVAIGGLVVVLISIGVFVATRMIARARRRSLFSDRYFRDMPSYDHPSVLSYLYEHKHVRNASLTCAIMRLCDMGICTLEAPAHNVSHAPAHASIHTGAFQKKHEESYSIALTMSFEDGLAACDAYQADKAKLGAYANQLTRAHTVDRATLSFLFDDVYHLCHKDAAYSSTEFTEASSQGALRTVSFDDLQWAAKHESSAYYDAYTQWKTTIQAAAIEREFFIEDAHDTSLTGCRVAATIMSSLDIVAAAVVLFMCLALNVFDIEDLDVLVRGGIIGSIVVLVALAAAFIASITRYTAYSREALELRAKTVALKRWLLEFTRLSESVPSDMILWNKLLIMACALGVAKEVAEQLRVAFPQLEDDATLIPMYSMWYWHNPYYYHAPYNTLSHAVEGAHSTMINTRELSSALGSGGGFSAGGGGGFGGGGGGGAF</sequence>
<evidence type="ECO:0000313" key="4">
    <source>
        <dbReference type="EMBL" id="EFL43589.1"/>
    </source>
</evidence>
<organism evidence="4 5">
    <name type="scientific">Fannyhessea vaginae PB189-T1-4</name>
    <dbReference type="NCBI Taxonomy" id="866774"/>
    <lineage>
        <taxon>Bacteria</taxon>
        <taxon>Bacillati</taxon>
        <taxon>Actinomycetota</taxon>
        <taxon>Coriobacteriia</taxon>
        <taxon>Coriobacteriales</taxon>
        <taxon>Atopobiaceae</taxon>
        <taxon>Fannyhessea</taxon>
    </lineage>
</organism>
<feature type="transmembrane region" description="Helical" evidence="1">
    <location>
        <begin position="565"/>
        <end position="584"/>
    </location>
</feature>
<feature type="domain" description="Predicted membrane protein YciQ-like C-terminal" evidence="3">
    <location>
        <begin position="326"/>
        <end position="645"/>
    </location>
</feature>
<feature type="domain" description="DUF2207" evidence="2">
    <location>
        <begin position="58"/>
        <end position="250"/>
    </location>
</feature>
<dbReference type="EMBL" id="AEDQ01000033">
    <property type="protein sequence ID" value="EFL43589.1"/>
    <property type="molecule type" value="Genomic_DNA"/>
</dbReference>
<keyword evidence="1" id="KW-0812">Transmembrane</keyword>
<evidence type="ECO:0000259" key="3">
    <source>
        <dbReference type="Pfam" id="PF20990"/>
    </source>
</evidence>
<keyword evidence="1" id="KW-1133">Transmembrane helix</keyword>
<dbReference type="InterPro" id="IPR018702">
    <property type="entry name" value="DUF2207"/>
</dbReference>
<evidence type="ECO:0000256" key="1">
    <source>
        <dbReference type="SAM" id="Phobius"/>
    </source>
</evidence>
<feature type="transmembrane region" description="Helical" evidence="1">
    <location>
        <begin position="289"/>
        <end position="311"/>
    </location>
</feature>
<comment type="caution">
    <text evidence="4">The sequence shown here is derived from an EMBL/GenBank/DDBJ whole genome shotgun (WGS) entry which is preliminary data.</text>
</comment>
<keyword evidence="5" id="KW-1185">Reference proteome</keyword>
<dbReference type="Pfam" id="PF20990">
    <property type="entry name" value="DUF2207_C"/>
    <property type="match status" value="1"/>
</dbReference>
<dbReference type="Proteomes" id="UP000004431">
    <property type="component" value="Unassembled WGS sequence"/>
</dbReference>
<reference evidence="4 5" key="1">
    <citation type="submission" date="2010-08" db="EMBL/GenBank/DDBJ databases">
        <authorList>
            <person name="Durkin A.S."/>
            <person name="Madupu R."/>
            <person name="Torralba M."/>
            <person name="Gillis M."/>
            <person name="Methe B."/>
            <person name="Sutton G."/>
            <person name="Nelson K.E."/>
        </authorList>
    </citation>
    <scope>NUCLEOTIDE SEQUENCE [LARGE SCALE GENOMIC DNA]</scope>
    <source>
        <strain evidence="4 5">PB189-T1-4</strain>
    </source>
</reference>
<evidence type="ECO:0000313" key="5">
    <source>
        <dbReference type="Proteomes" id="UP000004431"/>
    </source>
</evidence>
<evidence type="ECO:0000259" key="2">
    <source>
        <dbReference type="Pfam" id="PF09972"/>
    </source>
</evidence>
<name>A0ABP2IWX4_9ACTN</name>
<evidence type="ECO:0008006" key="6">
    <source>
        <dbReference type="Google" id="ProtNLM"/>
    </source>
</evidence>
<dbReference type="InterPro" id="IPR048389">
    <property type="entry name" value="YciQ-like_C"/>
</dbReference>